<comment type="caution">
    <text evidence="1">The sequence shown here is derived from an EMBL/GenBank/DDBJ whole genome shotgun (WGS) entry which is preliminary data.</text>
</comment>
<evidence type="ECO:0000313" key="1">
    <source>
        <dbReference type="EMBL" id="CBH97259.1"/>
    </source>
</evidence>
<gene>
    <name evidence="1" type="ORF">CARN2_2731</name>
</gene>
<reference evidence="1" key="1">
    <citation type="submission" date="2009-10" db="EMBL/GenBank/DDBJ databases">
        <title>Diversity of trophic interactions inside an arsenic-rich microbial ecosystem.</title>
        <authorList>
            <person name="Bertin P.N."/>
            <person name="Heinrich-Salmeron A."/>
            <person name="Pelletier E."/>
            <person name="Goulhen-Chollet F."/>
            <person name="Arsene-Ploetze F."/>
            <person name="Gallien S."/>
            <person name="Calteau A."/>
            <person name="Vallenet D."/>
            <person name="Casiot C."/>
            <person name="Chane-Woon-Ming B."/>
            <person name="Giloteaux L."/>
            <person name="Barakat M."/>
            <person name="Bonnefoy V."/>
            <person name="Bruneel O."/>
            <person name="Chandler M."/>
            <person name="Cleiss J."/>
            <person name="Duran R."/>
            <person name="Elbaz-Poulichet F."/>
            <person name="Fonknechten N."/>
            <person name="Lauga B."/>
            <person name="Mornico D."/>
            <person name="Ortet P."/>
            <person name="Schaeffer C."/>
            <person name="Siguier P."/>
            <person name="Alexander Thil Smith A."/>
            <person name="Van Dorsselaer A."/>
            <person name="Weissenbach J."/>
            <person name="Medigue C."/>
            <person name="Le Paslier D."/>
        </authorList>
    </citation>
    <scope>NUCLEOTIDE SEQUENCE</scope>
</reference>
<dbReference type="EMBL" id="CABM01000042">
    <property type="protein sequence ID" value="CBH97259.1"/>
    <property type="molecule type" value="Genomic_DNA"/>
</dbReference>
<accession>E6PQQ4</accession>
<dbReference type="AlphaFoldDB" id="E6PQQ4"/>
<name>E6PQQ4_9ZZZZ</name>
<organism evidence="1">
    <name type="scientific">mine drainage metagenome</name>
    <dbReference type="NCBI Taxonomy" id="410659"/>
    <lineage>
        <taxon>unclassified sequences</taxon>
        <taxon>metagenomes</taxon>
        <taxon>ecological metagenomes</taxon>
    </lineage>
</organism>
<protein>
    <submittedName>
        <fullName evidence="1">Uncharacterized protein</fullName>
    </submittedName>
</protein>
<proteinExistence type="predicted"/>
<sequence>MENALTPASSDLLFRLARTYIWWKEPEDAMLYPRRLVAQIMDMGDWDDVHAMEKALGHDARRDALRHAEAGWFSPASWHFWHDRLGLVSPNQSMPALPQRLLYELSPASGHSATGAA</sequence>